<dbReference type="STRING" id="157652.A0A371F686"/>
<dbReference type="GO" id="GO:0005737">
    <property type="term" value="C:cytoplasm"/>
    <property type="evidence" value="ECO:0007669"/>
    <property type="project" value="TreeGrafter"/>
</dbReference>
<dbReference type="AlphaFoldDB" id="A0A371F686"/>
<keyword evidence="2" id="KW-1185">Reference proteome</keyword>
<accession>A0A371F686</accession>
<dbReference type="Gene3D" id="3.20.20.80">
    <property type="entry name" value="Glycosidases"/>
    <property type="match status" value="1"/>
</dbReference>
<dbReference type="PANTHER" id="PTHR43651">
    <property type="entry name" value="1,4-ALPHA-GLUCAN-BRANCHING ENZYME"/>
    <property type="match status" value="1"/>
</dbReference>
<dbReference type="PANTHER" id="PTHR43651:SF3">
    <property type="entry name" value="1,4-ALPHA-GLUCAN-BRANCHING ENZYME"/>
    <property type="match status" value="1"/>
</dbReference>
<protein>
    <submittedName>
        <fullName evidence="1">1,4-alpha-glucan-branching enzyme 1, chloroplastic/amyloplastic</fullName>
    </submittedName>
</protein>
<proteinExistence type="predicted"/>
<dbReference type="OrthoDB" id="1748724at2759"/>
<evidence type="ECO:0000313" key="1">
    <source>
        <dbReference type="EMBL" id="RDX73804.1"/>
    </source>
</evidence>
<dbReference type="GO" id="GO:0003844">
    <property type="term" value="F:1,4-alpha-glucan branching enzyme activity"/>
    <property type="evidence" value="ECO:0007669"/>
    <property type="project" value="TreeGrafter"/>
</dbReference>
<dbReference type="InterPro" id="IPR013783">
    <property type="entry name" value="Ig-like_fold"/>
</dbReference>
<evidence type="ECO:0000313" key="2">
    <source>
        <dbReference type="Proteomes" id="UP000257109"/>
    </source>
</evidence>
<dbReference type="Proteomes" id="UP000257109">
    <property type="component" value="Unassembled WGS sequence"/>
</dbReference>
<organism evidence="1 2">
    <name type="scientific">Mucuna pruriens</name>
    <name type="common">Velvet bean</name>
    <name type="synonym">Dolichos pruriens</name>
    <dbReference type="NCBI Taxonomy" id="157652"/>
    <lineage>
        <taxon>Eukaryota</taxon>
        <taxon>Viridiplantae</taxon>
        <taxon>Streptophyta</taxon>
        <taxon>Embryophyta</taxon>
        <taxon>Tracheophyta</taxon>
        <taxon>Spermatophyta</taxon>
        <taxon>Magnoliopsida</taxon>
        <taxon>eudicotyledons</taxon>
        <taxon>Gunneridae</taxon>
        <taxon>Pentapetalae</taxon>
        <taxon>rosids</taxon>
        <taxon>fabids</taxon>
        <taxon>Fabales</taxon>
        <taxon>Fabaceae</taxon>
        <taxon>Papilionoideae</taxon>
        <taxon>50 kb inversion clade</taxon>
        <taxon>NPAAA clade</taxon>
        <taxon>indigoferoid/millettioid clade</taxon>
        <taxon>Phaseoleae</taxon>
        <taxon>Mucuna</taxon>
    </lineage>
</organism>
<gene>
    <name evidence="1" type="primary">SBEI</name>
    <name evidence="1" type="ORF">CR513_46531</name>
</gene>
<name>A0A371F686_MUCPR</name>
<dbReference type="GO" id="GO:0005982">
    <property type="term" value="P:starch metabolic process"/>
    <property type="evidence" value="ECO:0007669"/>
    <property type="project" value="TreeGrafter"/>
</dbReference>
<dbReference type="EMBL" id="QJKJ01010405">
    <property type="protein sequence ID" value="RDX73804.1"/>
    <property type="molecule type" value="Genomic_DNA"/>
</dbReference>
<dbReference type="Gene3D" id="2.60.40.10">
    <property type="entry name" value="Immunoglobulins"/>
    <property type="match status" value="2"/>
</dbReference>
<comment type="caution">
    <text evidence="1">The sequence shown here is derived from an EMBL/GenBank/DDBJ whole genome shotgun (WGS) entry which is preliminary data.</text>
</comment>
<sequence>MVYTISGIRFPVVPSLHNSSFRGDRRTACLPIFIRKNFSRKILALKSSHDSDSLSSAIAESDKVLIPQDQDNSASLTGQLETPDITSEDAQNLEDLTMEDEDKYNISEAASSYRQIEDGQRSVVSSPLDMNIQAKKTSVSVGRKVKLASDEAKPKIIPPPGSGQKIYDIDPSLLAHREHLDFRYGQYKRLHDEINKHEGGLDTFSRGYEKFGFTRSGGQKRGSMWFQAHKKNWLDRFQQPAHGGTYVLRCGKLPARGYIEDGEQGGITYREWAPGAKSPKKHGYDMEYEESSAALIGDFNNWNPNADVMTRFYGNHVELAEFSSKFDWACALSMNRRTFVKGGMLEI</sequence>
<reference evidence="1" key="1">
    <citation type="submission" date="2018-05" db="EMBL/GenBank/DDBJ databases">
        <title>Draft genome of Mucuna pruriens seed.</title>
        <authorList>
            <person name="Nnadi N.E."/>
            <person name="Vos R."/>
            <person name="Hasami M.H."/>
            <person name="Devisetty U.K."/>
            <person name="Aguiy J.C."/>
        </authorList>
    </citation>
    <scope>NUCLEOTIDE SEQUENCE [LARGE SCALE GENOMIC DNA]</scope>
    <source>
        <strain evidence="1">JCA_2017</strain>
    </source>
</reference>